<accession>A0A919JKS5</accession>
<keyword evidence="2" id="KW-1185">Reference proteome</keyword>
<sequence length="130" mass="13804">MPTVLAAALLILVGTATFWAGRLSGAEPKPAPDRGYDTGHADGLREGRAEQATLNLPATDKAIFESGYAAGATDVFTGYDGGWDQNAPYIIVLAPGGPAATYRIASRTRLERGVNYYLCPDGHKLCQRPH</sequence>
<gene>
    <name evidence="1" type="ORF">Ani05nite_45010</name>
</gene>
<dbReference type="Proteomes" id="UP000647172">
    <property type="component" value="Unassembled WGS sequence"/>
</dbReference>
<proteinExistence type="predicted"/>
<reference evidence="1" key="1">
    <citation type="submission" date="2021-01" db="EMBL/GenBank/DDBJ databases">
        <title>Whole genome shotgun sequence of Actinoplanes nipponensis NBRC 14063.</title>
        <authorList>
            <person name="Komaki H."/>
            <person name="Tamura T."/>
        </authorList>
    </citation>
    <scope>NUCLEOTIDE SEQUENCE</scope>
    <source>
        <strain evidence="1">NBRC 14063</strain>
    </source>
</reference>
<name>A0A919JKS5_9ACTN</name>
<evidence type="ECO:0000313" key="1">
    <source>
        <dbReference type="EMBL" id="GIE50967.1"/>
    </source>
</evidence>
<evidence type="ECO:0000313" key="2">
    <source>
        <dbReference type="Proteomes" id="UP000647172"/>
    </source>
</evidence>
<dbReference type="AlphaFoldDB" id="A0A919JKS5"/>
<comment type="caution">
    <text evidence="1">The sequence shown here is derived from an EMBL/GenBank/DDBJ whole genome shotgun (WGS) entry which is preliminary data.</text>
</comment>
<protein>
    <submittedName>
        <fullName evidence="1">Uncharacterized protein</fullName>
    </submittedName>
</protein>
<dbReference type="EMBL" id="BOMQ01000053">
    <property type="protein sequence ID" value="GIE50967.1"/>
    <property type="molecule type" value="Genomic_DNA"/>
</dbReference>
<organism evidence="1 2">
    <name type="scientific">Actinoplanes nipponensis</name>
    <dbReference type="NCBI Taxonomy" id="135950"/>
    <lineage>
        <taxon>Bacteria</taxon>
        <taxon>Bacillati</taxon>
        <taxon>Actinomycetota</taxon>
        <taxon>Actinomycetes</taxon>
        <taxon>Micromonosporales</taxon>
        <taxon>Micromonosporaceae</taxon>
        <taxon>Actinoplanes</taxon>
    </lineage>
</organism>